<dbReference type="Gene3D" id="3.40.50.150">
    <property type="entry name" value="Vaccinia Virus protein VP39"/>
    <property type="match status" value="1"/>
</dbReference>
<dbReference type="InterPro" id="IPR029063">
    <property type="entry name" value="SAM-dependent_MTases_sf"/>
</dbReference>
<dbReference type="InterPro" id="IPR013216">
    <property type="entry name" value="Methyltransf_11"/>
</dbReference>
<evidence type="ECO:0000259" key="1">
    <source>
        <dbReference type="Pfam" id="PF08241"/>
    </source>
</evidence>
<sequence length="199" mass="22918">MNSYTFKTESVILNAGSAGNDYGIKCKEMIHVDIADKKLKGIKNSIVANIECMPFESDKFDYIICVGSVINYSDAFASLSEFYRVLKKNGILIFEYENSKGYEYLGKEEFKQDAILTNIIYMGEKHQQWLYSYKYIERILNELNFNVLKKIPFHICDGLLSHFICDTNAVNMGNILDKVCKQIPFIKNHGNNNIMICKK</sequence>
<dbReference type="SUPFAM" id="SSF53335">
    <property type="entry name" value="S-adenosyl-L-methionine-dependent methyltransferases"/>
    <property type="match status" value="1"/>
</dbReference>
<organism evidence="2 3">
    <name type="scientific">Allocoprobacillus halotolerans</name>
    <dbReference type="NCBI Taxonomy" id="2944914"/>
    <lineage>
        <taxon>Bacteria</taxon>
        <taxon>Bacillati</taxon>
        <taxon>Bacillota</taxon>
        <taxon>Erysipelotrichia</taxon>
        <taxon>Erysipelotrichales</taxon>
        <taxon>Erysipelotrichaceae</taxon>
        <taxon>Allocoprobacillus</taxon>
    </lineage>
</organism>
<keyword evidence="2" id="KW-0489">Methyltransferase</keyword>
<gene>
    <name evidence="2" type="ORF">NMU03_01320</name>
</gene>
<dbReference type="Pfam" id="PF08241">
    <property type="entry name" value="Methyltransf_11"/>
    <property type="match status" value="1"/>
</dbReference>
<protein>
    <submittedName>
        <fullName evidence="2">Class I SAM-dependent methyltransferase</fullName>
    </submittedName>
</protein>
<feature type="domain" description="Methyltransferase type 11" evidence="1">
    <location>
        <begin position="27"/>
        <end position="94"/>
    </location>
</feature>
<evidence type="ECO:0000313" key="3">
    <source>
        <dbReference type="Proteomes" id="UP001060112"/>
    </source>
</evidence>
<keyword evidence="3" id="KW-1185">Reference proteome</keyword>
<dbReference type="GO" id="GO:0032259">
    <property type="term" value="P:methylation"/>
    <property type="evidence" value="ECO:0007669"/>
    <property type="project" value="UniProtKB-KW"/>
</dbReference>
<dbReference type="CDD" id="cd02440">
    <property type="entry name" value="AdoMet_MTases"/>
    <property type="match status" value="1"/>
</dbReference>
<dbReference type="RefSeq" id="WP_290140622.1">
    <property type="nucleotide sequence ID" value="NZ_CP101620.1"/>
</dbReference>
<dbReference type="EMBL" id="CP101620">
    <property type="protein sequence ID" value="UTY39503.1"/>
    <property type="molecule type" value="Genomic_DNA"/>
</dbReference>
<reference evidence="2" key="1">
    <citation type="submission" date="2022-07" db="EMBL/GenBank/DDBJ databases">
        <title>Faecal culturing of patients with breast cancer.</title>
        <authorList>
            <person name="Teng N.M.Y."/>
            <person name="Kiu R."/>
            <person name="Evans R."/>
            <person name="Baker D.J."/>
            <person name="Zenner C."/>
            <person name="Robinson S.D."/>
            <person name="Hall L.J."/>
        </authorList>
    </citation>
    <scope>NUCLEOTIDE SEQUENCE</scope>
    <source>
        <strain evidence="2">LH1062</strain>
    </source>
</reference>
<accession>A0ABY5I2A9</accession>
<keyword evidence="2" id="KW-0808">Transferase</keyword>
<dbReference type="GO" id="GO:0008168">
    <property type="term" value="F:methyltransferase activity"/>
    <property type="evidence" value="ECO:0007669"/>
    <property type="project" value="UniProtKB-KW"/>
</dbReference>
<name>A0ABY5I2A9_9FIRM</name>
<evidence type="ECO:0000313" key="2">
    <source>
        <dbReference type="EMBL" id="UTY39503.1"/>
    </source>
</evidence>
<proteinExistence type="predicted"/>
<dbReference type="Proteomes" id="UP001060112">
    <property type="component" value="Chromosome"/>
</dbReference>